<evidence type="ECO:0000313" key="1">
    <source>
        <dbReference type="EMBL" id="OIQ50985.1"/>
    </source>
</evidence>
<organism evidence="1 2">
    <name type="scientific">Pseudodesulfovibrio hydrargyri</name>
    <dbReference type="NCBI Taxonomy" id="2125990"/>
    <lineage>
        <taxon>Bacteria</taxon>
        <taxon>Pseudomonadati</taxon>
        <taxon>Thermodesulfobacteriota</taxon>
        <taxon>Desulfovibrionia</taxon>
        <taxon>Desulfovibrionales</taxon>
        <taxon>Desulfovibrionaceae</taxon>
    </lineage>
</organism>
<protein>
    <recommendedName>
        <fullName evidence="3">NHL repeat protein</fullName>
    </recommendedName>
</protein>
<sequence length="154" mass="15944">MQGCSRIRLYFLGVMITATLLGATGGPGRAQGGPRVVGTGLAGTAGLVLDVRGYAYTADRAAGKILCVPPGGEPMVYARVDSPTALAVDRLRTLFVGTASGDIFAVTPDGAVSRIFRCGNPVSGLDIDRDGNLLAATGKGAIIRVTRDEFRFSR</sequence>
<dbReference type="AlphaFoldDB" id="A0A1J5NH11"/>
<dbReference type="Gene3D" id="2.120.10.30">
    <property type="entry name" value="TolB, C-terminal domain"/>
    <property type="match status" value="1"/>
</dbReference>
<name>A0A1J5NH11_9BACT</name>
<dbReference type="EMBL" id="LKAQ01000004">
    <property type="protein sequence ID" value="OIQ50985.1"/>
    <property type="molecule type" value="Genomic_DNA"/>
</dbReference>
<comment type="caution">
    <text evidence="1">The sequence shown here is derived from an EMBL/GenBank/DDBJ whole genome shotgun (WGS) entry which is preliminary data.</text>
</comment>
<proteinExistence type="predicted"/>
<gene>
    <name evidence="1" type="ORF">BerOc1_02930</name>
</gene>
<keyword evidence="2" id="KW-1185">Reference proteome</keyword>
<dbReference type="SUPFAM" id="SSF63829">
    <property type="entry name" value="Calcium-dependent phosphotriesterase"/>
    <property type="match status" value="1"/>
</dbReference>
<reference evidence="1 2" key="1">
    <citation type="submission" date="2015-09" db="EMBL/GenBank/DDBJ databases">
        <title>Genome of Desulfovibrio dechloracetivorans BerOc1, a mercury methylating strain isolated from highly hydrocarbons and metals contaminated coastal sediments.</title>
        <authorList>
            <person name="Goni Urriza M."/>
            <person name="Gassie C."/>
            <person name="Bouchez O."/>
            <person name="Klopp C."/>
            <person name="Ranchou-Peyruse A."/>
            <person name="Remy G."/>
        </authorList>
    </citation>
    <scope>NUCLEOTIDE SEQUENCE [LARGE SCALE GENOMIC DNA]</scope>
    <source>
        <strain evidence="1 2">BerOc1</strain>
    </source>
</reference>
<accession>A0A1J5NH11</accession>
<dbReference type="InterPro" id="IPR011042">
    <property type="entry name" value="6-blade_b-propeller_TolB-like"/>
</dbReference>
<evidence type="ECO:0000313" key="2">
    <source>
        <dbReference type="Proteomes" id="UP000181901"/>
    </source>
</evidence>
<evidence type="ECO:0008006" key="3">
    <source>
        <dbReference type="Google" id="ProtNLM"/>
    </source>
</evidence>
<dbReference type="Proteomes" id="UP000181901">
    <property type="component" value="Unassembled WGS sequence"/>
</dbReference>